<dbReference type="InterPro" id="IPR050065">
    <property type="entry name" value="GlmU-like"/>
</dbReference>
<dbReference type="Pfam" id="PF00483">
    <property type="entry name" value="NTP_transferase"/>
    <property type="match status" value="1"/>
</dbReference>
<dbReference type="PANTHER" id="PTHR43584">
    <property type="entry name" value="NUCLEOTIDYL TRANSFERASE"/>
    <property type="match status" value="1"/>
</dbReference>
<keyword evidence="5" id="KW-1185">Reference proteome</keyword>
<evidence type="ECO:0000256" key="2">
    <source>
        <dbReference type="ARBA" id="ARBA00022695"/>
    </source>
</evidence>
<accession>A0A1H9KH53</accession>
<dbReference type="Gene3D" id="3.90.550.10">
    <property type="entry name" value="Spore Coat Polysaccharide Biosynthesis Protein SpsA, Chain A"/>
    <property type="match status" value="1"/>
</dbReference>
<feature type="domain" description="Nucleotidyl transferase" evidence="3">
    <location>
        <begin position="5"/>
        <end position="140"/>
    </location>
</feature>
<organism evidence="4 5">
    <name type="scientific">Solimonas aquatica</name>
    <dbReference type="NCBI Taxonomy" id="489703"/>
    <lineage>
        <taxon>Bacteria</taxon>
        <taxon>Pseudomonadati</taxon>
        <taxon>Pseudomonadota</taxon>
        <taxon>Gammaproteobacteria</taxon>
        <taxon>Nevskiales</taxon>
        <taxon>Nevskiaceae</taxon>
        <taxon>Solimonas</taxon>
    </lineage>
</organism>
<dbReference type="AlphaFoldDB" id="A0A1H9KH53"/>
<keyword evidence="1 4" id="KW-0808">Transferase</keyword>
<dbReference type="InterPro" id="IPR054790">
    <property type="entry name" value="MurU"/>
</dbReference>
<sequence length="234" mass="24950">MKPRALILAAGRGERMRPLTDTTPKPLLQAGGCALIEHHLHALAAAGVQEVVINLGWLGARIREALGEGAAYGLQIRYSEEGWPALETGGGIHQALPLLGGQPFIVLNGDVHCDYPLAPLLAQAAHWPAQRLAHLVLVANPPHNPQGDFSLQDGLLREPPGAERYTFSGFSVLHPQLFAGCTPGAFPLAPLLRAAARQQRVSAEYHAGLWSDVGTPERLTALRAQLDAGHTRVG</sequence>
<dbReference type="Proteomes" id="UP000199233">
    <property type="component" value="Unassembled WGS sequence"/>
</dbReference>
<dbReference type="SUPFAM" id="SSF53448">
    <property type="entry name" value="Nucleotide-diphospho-sugar transferases"/>
    <property type="match status" value="1"/>
</dbReference>
<dbReference type="STRING" id="489703.SAMN04488038_113112"/>
<reference evidence="5" key="1">
    <citation type="submission" date="2016-10" db="EMBL/GenBank/DDBJ databases">
        <authorList>
            <person name="Varghese N."/>
            <person name="Submissions S."/>
        </authorList>
    </citation>
    <scope>NUCLEOTIDE SEQUENCE [LARGE SCALE GENOMIC DNA]</scope>
    <source>
        <strain evidence="5">DSM 25927</strain>
    </source>
</reference>
<dbReference type="NCBIfam" id="NF045761">
    <property type="entry name" value="NAMPUrTaseMurU"/>
    <property type="match status" value="1"/>
</dbReference>
<dbReference type="GO" id="GO:0016779">
    <property type="term" value="F:nucleotidyltransferase activity"/>
    <property type="evidence" value="ECO:0007669"/>
    <property type="project" value="UniProtKB-KW"/>
</dbReference>
<dbReference type="InterPro" id="IPR029044">
    <property type="entry name" value="Nucleotide-diphossugar_trans"/>
</dbReference>
<name>A0A1H9KH53_9GAMM</name>
<keyword evidence="2" id="KW-0548">Nucleotidyltransferase</keyword>
<dbReference type="InterPro" id="IPR005835">
    <property type="entry name" value="NTP_transferase_dom"/>
</dbReference>
<gene>
    <name evidence="4" type="ORF">SAMN04488038_113112</name>
</gene>
<evidence type="ECO:0000256" key="1">
    <source>
        <dbReference type="ARBA" id="ARBA00022679"/>
    </source>
</evidence>
<dbReference type="RefSeq" id="WP_093288652.1">
    <property type="nucleotide sequence ID" value="NZ_FOFS01000013.1"/>
</dbReference>
<dbReference type="CDD" id="cd06422">
    <property type="entry name" value="NTP_transferase_like_1"/>
    <property type="match status" value="1"/>
</dbReference>
<proteinExistence type="predicted"/>
<dbReference type="PANTHER" id="PTHR43584:SF8">
    <property type="entry name" value="N-ACETYLMURAMATE ALPHA-1-PHOSPHATE URIDYLYLTRANSFERASE"/>
    <property type="match status" value="1"/>
</dbReference>
<dbReference type="EMBL" id="FOFS01000013">
    <property type="protein sequence ID" value="SEQ98470.1"/>
    <property type="molecule type" value="Genomic_DNA"/>
</dbReference>
<protein>
    <submittedName>
        <fullName evidence="4">Nucleotidyl transferase</fullName>
    </submittedName>
</protein>
<evidence type="ECO:0000313" key="5">
    <source>
        <dbReference type="Proteomes" id="UP000199233"/>
    </source>
</evidence>
<evidence type="ECO:0000313" key="4">
    <source>
        <dbReference type="EMBL" id="SEQ98470.1"/>
    </source>
</evidence>
<dbReference type="OrthoDB" id="9788272at2"/>
<evidence type="ECO:0000259" key="3">
    <source>
        <dbReference type="Pfam" id="PF00483"/>
    </source>
</evidence>